<proteinExistence type="predicted"/>
<evidence type="ECO:0000313" key="2">
    <source>
        <dbReference type="Proteomes" id="UP001177670"/>
    </source>
</evidence>
<keyword evidence="2" id="KW-1185">Reference proteome</keyword>
<protein>
    <submittedName>
        <fullName evidence="1">Uncharacterized protein</fullName>
    </submittedName>
</protein>
<gene>
    <name evidence="1" type="ORF">K0M31_018953</name>
</gene>
<reference evidence="1" key="1">
    <citation type="submission" date="2021-10" db="EMBL/GenBank/DDBJ databases">
        <title>Melipona bicolor Genome sequencing and assembly.</title>
        <authorList>
            <person name="Araujo N.S."/>
            <person name="Arias M.C."/>
        </authorList>
    </citation>
    <scope>NUCLEOTIDE SEQUENCE</scope>
    <source>
        <strain evidence="1">USP_2M_L1-L4_2017</strain>
        <tissue evidence="1">Whole body</tissue>
    </source>
</reference>
<evidence type="ECO:0000313" key="1">
    <source>
        <dbReference type="EMBL" id="KAK1116552.1"/>
    </source>
</evidence>
<comment type="caution">
    <text evidence="1">The sequence shown here is derived from an EMBL/GenBank/DDBJ whole genome shotgun (WGS) entry which is preliminary data.</text>
</comment>
<dbReference type="AlphaFoldDB" id="A0AA40FCQ7"/>
<dbReference type="EMBL" id="JAHYIQ010000070">
    <property type="protein sequence ID" value="KAK1116552.1"/>
    <property type="molecule type" value="Genomic_DNA"/>
</dbReference>
<organism evidence="1 2">
    <name type="scientific">Melipona bicolor</name>
    <dbReference type="NCBI Taxonomy" id="60889"/>
    <lineage>
        <taxon>Eukaryota</taxon>
        <taxon>Metazoa</taxon>
        <taxon>Ecdysozoa</taxon>
        <taxon>Arthropoda</taxon>
        <taxon>Hexapoda</taxon>
        <taxon>Insecta</taxon>
        <taxon>Pterygota</taxon>
        <taxon>Neoptera</taxon>
        <taxon>Endopterygota</taxon>
        <taxon>Hymenoptera</taxon>
        <taxon>Apocrita</taxon>
        <taxon>Aculeata</taxon>
        <taxon>Apoidea</taxon>
        <taxon>Anthophila</taxon>
        <taxon>Apidae</taxon>
        <taxon>Melipona</taxon>
    </lineage>
</organism>
<dbReference type="Proteomes" id="UP001177670">
    <property type="component" value="Unassembled WGS sequence"/>
</dbReference>
<name>A0AA40FCQ7_9HYME</name>
<accession>A0AA40FCQ7</accession>
<sequence length="73" mass="8632">MLKFHDFRTAIGNFVFGSDTGLIENRSFSTNDKRDIQQLFHRRTNRPRPDEFLREETRTSSERLAGVMVLDRT</sequence>